<organism evidence="2 3">
    <name type="scientific">Bursaphelenchus xylophilus</name>
    <name type="common">Pinewood nematode worm</name>
    <name type="synonym">Aphelenchoides xylophilus</name>
    <dbReference type="NCBI Taxonomy" id="6326"/>
    <lineage>
        <taxon>Eukaryota</taxon>
        <taxon>Metazoa</taxon>
        <taxon>Ecdysozoa</taxon>
        <taxon>Nematoda</taxon>
        <taxon>Chromadorea</taxon>
        <taxon>Rhabditida</taxon>
        <taxon>Tylenchina</taxon>
        <taxon>Tylenchomorpha</taxon>
        <taxon>Aphelenchoidea</taxon>
        <taxon>Aphelenchoididae</taxon>
        <taxon>Bursaphelenchus</taxon>
    </lineage>
</organism>
<evidence type="ECO:0000313" key="2">
    <source>
        <dbReference type="Proteomes" id="UP000095284"/>
    </source>
</evidence>
<proteinExistence type="predicted"/>
<feature type="compositionally biased region" description="Polar residues" evidence="1">
    <location>
        <begin position="81"/>
        <end position="93"/>
    </location>
</feature>
<protein>
    <submittedName>
        <fullName evidence="3">Uncharacterized protein</fullName>
    </submittedName>
</protein>
<feature type="region of interest" description="Disordered" evidence="1">
    <location>
        <begin position="75"/>
        <end position="122"/>
    </location>
</feature>
<dbReference type="Proteomes" id="UP000095284">
    <property type="component" value="Unplaced"/>
</dbReference>
<dbReference type="WBParaSite" id="BXY_0901100.1">
    <property type="protein sequence ID" value="BXY_0901100.1"/>
    <property type="gene ID" value="BXY_0901100"/>
</dbReference>
<evidence type="ECO:0000256" key="1">
    <source>
        <dbReference type="SAM" id="MobiDB-lite"/>
    </source>
</evidence>
<feature type="compositionally biased region" description="Low complexity" evidence="1">
    <location>
        <begin position="98"/>
        <end position="112"/>
    </location>
</feature>
<evidence type="ECO:0000313" key="3">
    <source>
        <dbReference type="WBParaSite" id="BXY_0901100.1"/>
    </source>
</evidence>
<reference evidence="3" key="1">
    <citation type="submission" date="2016-11" db="UniProtKB">
        <authorList>
            <consortium name="WormBaseParasite"/>
        </authorList>
    </citation>
    <scope>IDENTIFICATION</scope>
</reference>
<dbReference type="AlphaFoldDB" id="A0A1I7S7M0"/>
<accession>A0A1I7S7M0</accession>
<name>A0A1I7S7M0_BURXY</name>
<sequence>MGDLDSFLEANQLLSNTLKQLDEAMKQSDRQWITPLQSSRHRSVSPIPRYKTNMVMTTPADDILNGNVQTQIENFERNNNQERPTSDPSSTTWENKDTNSIGSGNTSSNEESPISDQGSTGSGRITLEKLCKAIDADKIAPPDRKVRYKILKWVYDNNGDEALRDLVLSAGQLLASCQIAATSLTLPTILTVVKFDGRCSRQKSSE</sequence>